<sequence>MNLSIPDELQLFSEELYHHLTPSLLDKLAKELGFVKRKRKFSGNELATICIWVSQRTASDSLVRLCSQLHAATGTLMSPEGLNKRFNGKAVAFLKYIFSVLWKSKLCETSAISSAAFMYFQRIRILDATIFQVPKHLANVYPGSGGCAQTAGIKIQLEYDLHSGQFLNFQVEPGKNNDKTFGTECLATLRPGDLCIRDLGYYSLDDLDQMDQRGVYYISRLKLNNMVYIKNEFPEYFRNGTVKKQSQYIKVDLEHIMNTLKPGQVHEITEAYIGKDKKLFTRVIIYRLTEKQLRERKKKQVYTESKKGITYSEKSKRLAGMNLYVTNTPLEWVPMEQIHDFYSLRWQIEIIFKTWKSLFQIHDWQNIKRERLECHIYGKLIAIFLCSSTMFKMRQLILQKKKRELSEYKAIGMIQDHLYILYQAIQQNTREITRVLIRLFHLLQKNGRKSHRYEKKTVFDILGVVYEYNGLRKQKKIA</sequence>
<dbReference type="Pfam" id="PF01609">
    <property type="entry name" value="DDE_Tnp_1"/>
    <property type="match status" value="1"/>
</dbReference>
<dbReference type="InterPro" id="IPR002559">
    <property type="entry name" value="Transposase_11"/>
</dbReference>
<dbReference type="PANTHER" id="PTHR33258">
    <property type="entry name" value="TRANSPOSASE INSL FOR INSERTION SEQUENCE ELEMENT IS186A-RELATED"/>
    <property type="match status" value="1"/>
</dbReference>
<dbReference type="RefSeq" id="WP_098522878.1">
    <property type="nucleotide sequence ID" value="NZ_NUYJ01000030.1"/>
</dbReference>
<keyword evidence="5" id="KW-0233">DNA recombination</keyword>
<evidence type="ECO:0000259" key="6">
    <source>
        <dbReference type="Pfam" id="PF01609"/>
    </source>
</evidence>
<evidence type="ECO:0000256" key="2">
    <source>
        <dbReference type="ARBA" id="ARBA00010075"/>
    </source>
</evidence>
<name>A0AA44QAR9_BACCE</name>
<dbReference type="SUPFAM" id="SSF53098">
    <property type="entry name" value="Ribonuclease H-like"/>
    <property type="match status" value="1"/>
</dbReference>
<evidence type="ECO:0000313" key="7">
    <source>
        <dbReference type="EMBL" id="PFS01614.1"/>
    </source>
</evidence>
<evidence type="ECO:0000313" key="8">
    <source>
        <dbReference type="Proteomes" id="UP000226357"/>
    </source>
</evidence>
<evidence type="ECO:0000256" key="5">
    <source>
        <dbReference type="ARBA" id="ARBA00023172"/>
    </source>
</evidence>
<dbReference type="PANTHER" id="PTHR33258:SF1">
    <property type="entry name" value="TRANSPOSASE INSL FOR INSERTION SEQUENCE ELEMENT IS186A-RELATED"/>
    <property type="match status" value="1"/>
</dbReference>
<keyword evidence="3" id="KW-0815">Transposition</keyword>
<organism evidence="7 8">
    <name type="scientific">Bacillus cereus</name>
    <dbReference type="NCBI Taxonomy" id="1396"/>
    <lineage>
        <taxon>Bacteria</taxon>
        <taxon>Bacillati</taxon>
        <taxon>Bacillota</taxon>
        <taxon>Bacilli</taxon>
        <taxon>Bacillales</taxon>
        <taxon>Bacillaceae</taxon>
        <taxon>Bacillus</taxon>
        <taxon>Bacillus cereus group</taxon>
    </lineage>
</organism>
<dbReference type="InterPro" id="IPR047952">
    <property type="entry name" value="Transpos_IS4"/>
</dbReference>
<dbReference type="GO" id="GO:0006313">
    <property type="term" value="P:DNA transposition"/>
    <property type="evidence" value="ECO:0007669"/>
    <property type="project" value="InterPro"/>
</dbReference>
<proteinExistence type="inferred from homology"/>
<dbReference type="Gene3D" id="3.90.350.10">
    <property type="entry name" value="Transposase Inhibitor Protein From Tn5, Chain A, domain 1"/>
    <property type="match status" value="1"/>
</dbReference>
<dbReference type="GO" id="GO:0004803">
    <property type="term" value="F:transposase activity"/>
    <property type="evidence" value="ECO:0007669"/>
    <property type="project" value="InterPro"/>
</dbReference>
<accession>A0AA44QAR9</accession>
<dbReference type="EMBL" id="NVBO01000085">
    <property type="protein sequence ID" value="PFS01614.1"/>
    <property type="molecule type" value="Genomic_DNA"/>
</dbReference>
<comment type="caution">
    <text evidence="7">The sequence shown here is derived from an EMBL/GenBank/DDBJ whole genome shotgun (WGS) entry which is preliminary data.</text>
</comment>
<keyword evidence="4" id="KW-0238">DNA-binding</keyword>
<feature type="domain" description="Transposase IS4-like" evidence="6">
    <location>
        <begin position="120"/>
        <end position="385"/>
    </location>
</feature>
<evidence type="ECO:0000256" key="3">
    <source>
        <dbReference type="ARBA" id="ARBA00022578"/>
    </source>
</evidence>
<protein>
    <submittedName>
        <fullName evidence="7">IS4 family transposase</fullName>
    </submittedName>
</protein>
<dbReference type="GO" id="GO:0003677">
    <property type="term" value="F:DNA binding"/>
    <property type="evidence" value="ECO:0007669"/>
    <property type="project" value="UniProtKB-KW"/>
</dbReference>
<evidence type="ECO:0000256" key="4">
    <source>
        <dbReference type="ARBA" id="ARBA00023125"/>
    </source>
</evidence>
<dbReference type="AlphaFoldDB" id="A0AA44QAR9"/>
<dbReference type="Proteomes" id="UP000226357">
    <property type="component" value="Unassembled WGS sequence"/>
</dbReference>
<evidence type="ECO:0000256" key="1">
    <source>
        <dbReference type="ARBA" id="ARBA00002286"/>
    </source>
</evidence>
<dbReference type="NCBIfam" id="NF033592">
    <property type="entry name" value="transpos_IS4_1"/>
    <property type="match status" value="1"/>
</dbReference>
<reference evidence="7 8" key="1">
    <citation type="submission" date="2017-09" db="EMBL/GenBank/DDBJ databases">
        <title>Large-scale bioinformatics analysis of Bacillus genomes uncovers conserved roles of natural products in bacterial physiology.</title>
        <authorList>
            <consortium name="Agbiome Team Llc"/>
            <person name="Bleich R.M."/>
            <person name="Grubbs K.J."/>
            <person name="Santa Maria K.C."/>
            <person name="Allen S.E."/>
            <person name="Farag S."/>
            <person name="Shank E.A."/>
            <person name="Bowers A."/>
        </authorList>
    </citation>
    <scope>NUCLEOTIDE SEQUENCE [LARGE SCALE GENOMIC DNA]</scope>
    <source>
        <strain evidence="7 8">AFS067272</strain>
    </source>
</reference>
<comment type="function">
    <text evidence="1">Involved in the transposition of the insertion sequence.</text>
</comment>
<dbReference type="InterPro" id="IPR012337">
    <property type="entry name" value="RNaseH-like_sf"/>
</dbReference>
<comment type="similarity">
    <text evidence="2">Belongs to the transposase 11 family.</text>
</comment>
<gene>
    <name evidence="7" type="ORF">COK38_11040</name>
</gene>